<evidence type="ECO:0000313" key="3">
    <source>
        <dbReference type="Proteomes" id="UP000011713"/>
    </source>
</evidence>
<keyword evidence="3" id="KW-1185">Reference proteome</keyword>
<feature type="compositionally biased region" description="Low complexity" evidence="1">
    <location>
        <begin position="92"/>
        <end position="110"/>
    </location>
</feature>
<feature type="region of interest" description="Disordered" evidence="1">
    <location>
        <begin position="89"/>
        <end position="110"/>
    </location>
</feature>
<organism evidence="2 3">
    <name type="scientific">Hyaloperonospora arabidopsidis (strain Emoy2)</name>
    <name type="common">Downy mildew agent</name>
    <name type="synonym">Peronospora arabidopsidis</name>
    <dbReference type="NCBI Taxonomy" id="559515"/>
    <lineage>
        <taxon>Eukaryota</taxon>
        <taxon>Sar</taxon>
        <taxon>Stramenopiles</taxon>
        <taxon>Oomycota</taxon>
        <taxon>Peronosporomycetes</taxon>
        <taxon>Peronosporales</taxon>
        <taxon>Peronosporaceae</taxon>
        <taxon>Hyaloperonospora</taxon>
    </lineage>
</organism>
<reference evidence="3" key="1">
    <citation type="journal article" date="2010" name="Science">
        <title>Signatures of adaptation to obligate biotrophy in the Hyaloperonospora arabidopsidis genome.</title>
        <authorList>
            <person name="Baxter L."/>
            <person name="Tripathy S."/>
            <person name="Ishaque N."/>
            <person name="Boot N."/>
            <person name="Cabral A."/>
            <person name="Kemen E."/>
            <person name="Thines M."/>
            <person name="Ah-Fong A."/>
            <person name="Anderson R."/>
            <person name="Badejoko W."/>
            <person name="Bittner-Eddy P."/>
            <person name="Boore J.L."/>
            <person name="Chibucos M.C."/>
            <person name="Coates M."/>
            <person name="Dehal P."/>
            <person name="Delehaunty K."/>
            <person name="Dong S."/>
            <person name="Downton P."/>
            <person name="Dumas B."/>
            <person name="Fabro G."/>
            <person name="Fronick C."/>
            <person name="Fuerstenberg S.I."/>
            <person name="Fulton L."/>
            <person name="Gaulin E."/>
            <person name="Govers F."/>
            <person name="Hughes L."/>
            <person name="Humphray S."/>
            <person name="Jiang R.H."/>
            <person name="Judelson H."/>
            <person name="Kamoun S."/>
            <person name="Kyung K."/>
            <person name="Meijer H."/>
            <person name="Minx P."/>
            <person name="Morris P."/>
            <person name="Nelson J."/>
            <person name="Phuntumart V."/>
            <person name="Qutob D."/>
            <person name="Rehmany A."/>
            <person name="Rougon-Cardoso A."/>
            <person name="Ryden P."/>
            <person name="Torto-Alalibo T."/>
            <person name="Studholme D."/>
            <person name="Wang Y."/>
            <person name="Win J."/>
            <person name="Wood J."/>
            <person name="Clifton S.W."/>
            <person name="Rogers J."/>
            <person name="Van den Ackerveken G."/>
            <person name="Jones J.D."/>
            <person name="McDowell J.M."/>
            <person name="Beynon J."/>
            <person name="Tyler B.M."/>
        </authorList>
    </citation>
    <scope>NUCLEOTIDE SEQUENCE [LARGE SCALE GENOMIC DNA]</scope>
    <source>
        <strain evidence="3">Emoy2</strain>
    </source>
</reference>
<protein>
    <submittedName>
        <fullName evidence="2">Uncharacterized protein</fullName>
    </submittedName>
</protein>
<evidence type="ECO:0000256" key="1">
    <source>
        <dbReference type="SAM" id="MobiDB-lite"/>
    </source>
</evidence>
<name>M4C4Q7_HYAAE</name>
<dbReference type="InParanoid" id="M4C4Q7"/>
<dbReference type="EMBL" id="ABWE02003185">
    <property type="status" value="NOT_ANNOTATED_CDS"/>
    <property type="molecule type" value="Genomic_DNA"/>
</dbReference>
<dbReference type="EnsemblProtists" id="HpaT814075">
    <property type="protein sequence ID" value="HpaP814075"/>
    <property type="gene ID" value="HpaG814075"/>
</dbReference>
<dbReference type="AlphaFoldDB" id="M4C4Q7"/>
<feature type="region of interest" description="Disordered" evidence="1">
    <location>
        <begin position="1"/>
        <end position="59"/>
    </location>
</feature>
<dbReference type="Proteomes" id="UP000011713">
    <property type="component" value="Unassembled WGS sequence"/>
</dbReference>
<sequence length="147" mass="15086">MDVPVSDCGAPSASIPGEENTLQSGKKLGRSTANNSSLRRSNHQTSTVNSSPKDDAVSEAAVGEVSTILDEAPLDGTAKKSFGGIVTTHANTKASSPSASAVVGGGSASTAAPAKRVVQKWTEGEKADFLKYFSVRVPALRCSLCYV</sequence>
<evidence type="ECO:0000313" key="2">
    <source>
        <dbReference type="EnsemblProtists" id="HpaP814075"/>
    </source>
</evidence>
<reference evidence="2" key="2">
    <citation type="submission" date="2015-06" db="UniProtKB">
        <authorList>
            <consortium name="EnsemblProtists"/>
        </authorList>
    </citation>
    <scope>IDENTIFICATION</scope>
    <source>
        <strain evidence="2">Emoy2</strain>
    </source>
</reference>
<proteinExistence type="predicted"/>
<dbReference type="VEuPathDB" id="FungiDB:HpaG814075"/>
<accession>M4C4Q7</accession>
<dbReference type="HOGENOM" id="CLU_1771640_0_0_1"/>
<feature type="compositionally biased region" description="Polar residues" evidence="1">
    <location>
        <begin position="31"/>
        <end position="51"/>
    </location>
</feature>